<accession>A0A6N9U7Z1</accession>
<organism evidence="11 12">
    <name type="scientific">Streptomyces halstedii</name>
    <dbReference type="NCBI Taxonomy" id="1944"/>
    <lineage>
        <taxon>Bacteria</taxon>
        <taxon>Bacillati</taxon>
        <taxon>Actinomycetota</taxon>
        <taxon>Actinomycetes</taxon>
        <taxon>Kitasatosporales</taxon>
        <taxon>Streptomycetaceae</taxon>
        <taxon>Streptomyces</taxon>
    </lineage>
</organism>
<protein>
    <submittedName>
        <fullName evidence="11">ABC transporter permease</fullName>
    </submittedName>
</protein>
<proteinExistence type="inferred from homology"/>
<feature type="transmembrane region" description="Helical" evidence="8">
    <location>
        <begin position="237"/>
        <end position="259"/>
    </location>
</feature>
<comment type="subcellular location">
    <subcellularLocation>
        <location evidence="1">Cell membrane</location>
        <topology evidence="1">Multi-pass membrane protein</topology>
    </subcellularLocation>
</comment>
<comment type="caution">
    <text evidence="11">The sequence shown here is derived from an EMBL/GenBank/DDBJ whole genome shotgun (WGS) entry which is preliminary data.</text>
</comment>
<dbReference type="AlphaFoldDB" id="A0A6N9U7Z1"/>
<sequence>MFVAWRDLRFAKGRFALMGTVVVLITLLVGMLSGLTAGLGKENTSAVTGLSADRIAFAAPPDGRSESFTDSSVPQYAWRAWAERPGVTAAEPLGIRTLNAAADDGKRTAAVSAFGVRPDGGLAPGTVAPGTVVLSEQAADELDAGAGDTLALAGTDVVVGAVAGDASYSHTPVVWTSLADWQRLSGTEGQATVIALRTTGDADLAAGDKAAGTRTLTLDESLGAIGSYQAENGSLQLMRAFLFAISALVIGAFFTVWTIQRSGDVAVLKALGASTPYLLKDALGQAVVMLAAGTAVGTGLAAGIGALVGGDGGAVPFVLDASTVLVPAAVMIVLGALGAALSIRRITAVDPLTALGSTR</sequence>
<keyword evidence="6 8" id="KW-0472">Membrane</keyword>
<feature type="transmembrane region" description="Helical" evidence="8">
    <location>
        <begin position="321"/>
        <end position="343"/>
    </location>
</feature>
<evidence type="ECO:0000256" key="1">
    <source>
        <dbReference type="ARBA" id="ARBA00004651"/>
    </source>
</evidence>
<dbReference type="RefSeq" id="WP_164349657.1">
    <property type="nucleotide sequence ID" value="NZ_JAAGLQ010000662.1"/>
</dbReference>
<evidence type="ECO:0000313" key="11">
    <source>
        <dbReference type="EMBL" id="NEA19994.1"/>
    </source>
</evidence>
<keyword evidence="2" id="KW-0813">Transport</keyword>
<evidence type="ECO:0000256" key="7">
    <source>
        <dbReference type="ARBA" id="ARBA00038076"/>
    </source>
</evidence>
<evidence type="ECO:0000259" key="9">
    <source>
        <dbReference type="Pfam" id="PF02687"/>
    </source>
</evidence>
<dbReference type="Pfam" id="PF12704">
    <property type="entry name" value="MacB_PCD"/>
    <property type="match status" value="1"/>
</dbReference>
<evidence type="ECO:0000259" key="10">
    <source>
        <dbReference type="Pfam" id="PF12704"/>
    </source>
</evidence>
<dbReference type="InterPro" id="IPR051125">
    <property type="entry name" value="ABC-4/HrtB_transporter"/>
</dbReference>
<name>A0A6N9U7Z1_STRHA</name>
<evidence type="ECO:0000256" key="5">
    <source>
        <dbReference type="ARBA" id="ARBA00022989"/>
    </source>
</evidence>
<dbReference type="PANTHER" id="PTHR43738">
    <property type="entry name" value="ABC TRANSPORTER, MEMBRANE PROTEIN"/>
    <property type="match status" value="1"/>
</dbReference>
<feature type="transmembrane region" description="Helical" evidence="8">
    <location>
        <begin position="286"/>
        <end position="309"/>
    </location>
</feature>
<dbReference type="Proteomes" id="UP000471293">
    <property type="component" value="Unassembled WGS sequence"/>
</dbReference>
<dbReference type="PANTHER" id="PTHR43738:SF1">
    <property type="entry name" value="HEMIN TRANSPORT SYSTEM PERMEASE PROTEIN HRTB-RELATED"/>
    <property type="match status" value="1"/>
</dbReference>
<feature type="domain" description="ABC3 transporter permease C-terminal" evidence="9">
    <location>
        <begin position="240"/>
        <end position="349"/>
    </location>
</feature>
<gene>
    <name evidence="11" type="ORF">G3I29_32005</name>
</gene>
<dbReference type="Pfam" id="PF02687">
    <property type="entry name" value="FtsX"/>
    <property type="match status" value="1"/>
</dbReference>
<reference evidence="11 12" key="1">
    <citation type="submission" date="2020-01" db="EMBL/GenBank/DDBJ databases">
        <title>Insect and environment-associated Actinomycetes.</title>
        <authorList>
            <person name="Currrie C."/>
            <person name="Chevrette M."/>
            <person name="Carlson C."/>
            <person name="Stubbendieck R."/>
            <person name="Wendt-Pienkowski E."/>
        </authorList>
    </citation>
    <scope>NUCLEOTIDE SEQUENCE [LARGE SCALE GENOMIC DNA]</scope>
    <source>
        <strain evidence="11 12">SID11342</strain>
    </source>
</reference>
<comment type="similarity">
    <text evidence="7">Belongs to the ABC-4 integral membrane protein family.</text>
</comment>
<dbReference type="EMBL" id="JAAGLQ010000662">
    <property type="protein sequence ID" value="NEA19994.1"/>
    <property type="molecule type" value="Genomic_DNA"/>
</dbReference>
<feature type="domain" description="MacB-like periplasmic core" evidence="10">
    <location>
        <begin position="19"/>
        <end position="206"/>
    </location>
</feature>
<evidence type="ECO:0000256" key="4">
    <source>
        <dbReference type="ARBA" id="ARBA00022692"/>
    </source>
</evidence>
<keyword evidence="3" id="KW-1003">Cell membrane</keyword>
<keyword evidence="4 8" id="KW-0812">Transmembrane</keyword>
<evidence type="ECO:0000313" key="12">
    <source>
        <dbReference type="Proteomes" id="UP000471293"/>
    </source>
</evidence>
<evidence type="ECO:0000256" key="8">
    <source>
        <dbReference type="SAM" id="Phobius"/>
    </source>
</evidence>
<dbReference type="GO" id="GO:0005886">
    <property type="term" value="C:plasma membrane"/>
    <property type="evidence" value="ECO:0007669"/>
    <property type="project" value="UniProtKB-SubCell"/>
</dbReference>
<feature type="transmembrane region" description="Helical" evidence="8">
    <location>
        <begin position="15"/>
        <end position="35"/>
    </location>
</feature>
<dbReference type="InterPro" id="IPR003838">
    <property type="entry name" value="ABC3_permease_C"/>
</dbReference>
<evidence type="ECO:0000256" key="6">
    <source>
        <dbReference type="ARBA" id="ARBA00023136"/>
    </source>
</evidence>
<dbReference type="InterPro" id="IPR025857">
    <property type="entry name" value="MacB_PCD"/>
</dbReference>
<keyword evidence="5 8" id="KW-1133">Transmembrane helix</keyword>
<evidence type="ECO:0000256" key="3">
    <source>
        <dbReference type="ARBA" id="ARBA00022475"/>
    </source>
</evidence>
<evidence type="ECO:0000256" key="2">
    <source>
        <dbReference type="ARBA" id="ARBA00022448"/>
    </source>
</evidence>